<dbReference type="OrthoDB" id="542931at2759"/>
<evidence type="ECO:0000256" key="8">
    <source>
        <dbReference type="ARBA" id="ARBA00023136"/>
    </source>
</evidence>
<feature type="transmembrane region" description="Helical" evidence="10">
    <location>
        <begin position="123"/>
        <end position="144"/>
    </location>
</feature>
<feature type="transmembrane region" description="Helical" evidence="10">
    <location>
        <begin position="21"/>
        <end position="48"/>
    </location>
</feature>
<keyword evidence="3" id="KW-0813">Transport</keyword>
<keyword evidence="12" id="KW-1185">Reference proteome</keyword>
<evidence type="ECO:0000313" key="11">
    <source>
        <dbReference type="EMBL" id="PWY92564.1"/>
    </source>
</evidence>
<evidence type="ECO:0000256" key="10">
    <source>
        <dbReference type="SAM" id="Phobius"/>
    </source>
</evidence>
<feature type="compositionally biased region" description="Polar residues" evidence="9">
    <location>
        <begin position="178"/>
        <end position="195"/>
    </location>
</feature>
<comment type="caution">
    <text evidence="11">The sequence shown here is derived from an EMBL/GenBank/DDBJ whole genome shotgun (WGS) entry which is preliminary data.</text>
</comment>
<dbReference type="GO" id="GO:0006895">
    <property type="term" value="P:Golgi to endosome transport"/>
    <property type="evidence" value="ECO:0007669"/>
    <property type="project" value="TreeGrafter"/>
</dbReference>
<dbReference type="AlphaFoldDB" id="A0A317X1Q0"/>
<sequence>MPPRRRPPRAGSRTDLPPLKIVRKILLLQVAYYGTATALILFTTLVYGTVFSLDLVFSWNALRGDTTIGWMLGLVWMLTSGIGAIFLLLLVSRSKLIPDFSLTLHFLHLIATTLYSHSVPANWLWWGLQGASAAFMTFLGIWACRWRELQPISFGGVSGSGSATGDGGGGGGGRPGSQQTTAAEEQADISFSLSTGRGRGRNMREGSGDEYEMADMKGVGSEEAV</sequence>
<reference evidence="11 12" key="1">
    <citation type="submission" date="2016-12" db="EMBL/GenBank/DDBJ databases">
        <title>The genomes of Aspergillus section Nigri reveals drivers in fungal speciation.</title>
        <authorList>
            <consortium name="DOE Joint Genome Institute"/>
            <person name="Vesth T.C."/>
            <person name="Nybo J."/>
            <person name="Theobald S."/>
            <person name="Brandl J."/>
            <person name="Frisvad J.C."/>
            <person name="Nielsen K.F."/>
            <person name="Lyhne E.K."/>
            <person name="Kogle M.E."/>
            <person name="Kuo A."/>
            <person name="Riley R."/>
            <person name="Clum A."/>
            <person name="Nolan M."/>
            <person name="Lipzen A."/>
            <person name="Salamov A."/>
            <person name="Henrissat B."/>
            <person name="Wiebenga A."/>
            <person name="De Vries R.P."/>
            <person name="Grigoriev I.V."/>
            <person name="Mortensen U.H."/>
            <person name="Andersen M.R."/>
            <person name="Baker S.E."/>
        </authorList>
    </citation>
    <scope>NUCLEOTIDE SEQUENCE [LARGE SCALE GENOMIC DNA]</scope>
    <source>
        <strain evidence="11 12">CBS 117.55</strain>
    </source>
</reference>
<evidence type="ECO:0000256" key="2">
    <source>
        <dbReference type="ARBA" id="ARBA00008160"/>
    </source>
</evidence>
<dbReference type="PANTHER" id="PTHR12952">
    <property type="entry name" value="SYS1"/>
    <property type="match status" value="1"/>
</dbReference>
<dbReference type="STRING" id="1448321.A0A317X1Q0"/>
<evidence type="ECO:0000256" key="9">
    <source>
        <dbReference type="SAM" id="MobiDB-lite"/>
    </source>
</evidence>
<evidence type="ECO:0000256" key="5">
    <source>
        <dbReference type="ARBA" id="ARBA00022927"/>
    </source>
</evidence>
<evidence type="ECO:0000256" key="7">
    <source>
        <dbReference type="ARBA" id="ARBA00023034"/>
    </source>
</evidence>
<dbReference type="EMBL" id="MSFL01000001">
    <property type="protein sequence ID" value="PWY92564.1"/>
    <property type="molecule type" value="Genomic_DNA"/>
</dbReference>
<dbReference type="Pfam" id="PF09801">
    <property type="entry name" value="SYS1"/>
    <property type="match status" value="1"/>
</dbReference>
<accession>A0A317X1Q0</accession>
<dbReference type="GO" id="GO:0005829">
    <property type="term" value="C:cytosol"/>
    <property type="evidence" value="ECO:0007669"/>
    <property type="project" value="GOC"/>
</dbReference>
<dbReference type="GeneID" id="37064333"/>
<keyword evidence="5" id="KW-0653">Protein transport</keyword>
<dbReference type="VEuPathDB" id="FungiDB:BO70DRAFT_357689"/>
<feature type="region of interest" description="Disordered" evidence="9">
    <location>
        <begin position="160"/>
        <end position="225"/>
    </location>
</feature>
<protein>
    <recommendedName>
        <fullName evidence="13">Integral membrane protein</fullName>
    </recommendedName>
</protein>
<organism evidence="11 12">
    <name type="scientific">Aspergillus heteromorphus CBS 117.55</name>
    <dbReference type="NCBI Taxonomy" id="1448321"/>
    <lineage>
        <taxon>Eukaryota</taxon>
        <taxon>Fungi</taxon>
        <taxon>Dikarya</taxon>
        <taxon>Ascomycota</taxon>
        <taxon>Pezizomycotina</taxon>
        <taxon>Eurotiomycetes</taxon>
        <taxon>Eurotiomycetidae</taxon>
        <taxon>Eurotiales</taxon>
        <taxon>Aspergillaceae</taxon>
        <taxon>Aspergillus</taxon>
        <taxon>Aspergillus subgen. Circumdati</taxon>
    </lineage>
</organism>
<evidence type="ECO:0000256" key="4">
    <source>
        <dbReference type="ARBA" id="ARBA00022692"/>
    </source>
</evidence>
<feature type="transmembrane region" description="Helical" evidence="10">
    <location>
        <begin position="68"/>
        <end position="89"/>
    </location>
</feature>
<name>A0A317X1Q0_9EURO</name>
<keyword evidence="7" id="KW-0333">Golgi apparatus</keyword>
<dbReference type="PANTHER" id="PTHR12952:SF0">
    <property type="entry name" value="PROTEIN SYS1 HOMOLOG"/>
    <property type="match status" value="1"/>
</dbReference>
<dbReference type="Proteomes" id="UP000247233">
    <property type="component" value="Unassembled WGS sequence"/>
</dbReference>
<evidence type="ECO:0000256" key="3">
    <source>
        <dbReference type="ARBA" id="ARBA00022448"/>
    </source>
</evidence>
<keyword evidence="8 10" id="KW-0472">Membrane</keyword>
<feature type="transmembrane region" description="Helical" evidence="10">
    <location>
        <begin position="96"/>
        <end position="117"/>
    </location>
</feature>
<keyword evidence="4 10" id="KW-0812">Transmembrane</keyword>
<comment type="similarity">
    <text evidence="2">Belongs to the SYS1 family.</text>
</comment>
<gene>
    <name evidence="11" type="ORF">BO70DRAFT_357689</name>
</gene>
<dbReference type="GO" id="GO:0034067">
    <property type="term" value="P:protein localization to Golgi apparatus"/>
    <property type="evidence" value="ECO:0007669"/>
    <property type="project" value="TreeGrafter"/>
</dbReference>
<dbReference type="GO" id="GO:0043001">
    <property type="term" value="P:Golgi to plasma membrane protein transport"/>
    <property type="evidence" value="ECO:0007669"/>
    <property type="project" value="TreeGrafter"/>
</dbReference>
<evidence type="ECO:0000256" key="1">
    <source>
        <dbReference type="ARBA" id="ARBA00004653"/>
    </source>
</evidence>
<dbReference type="InterPro" id="IPR019185">
    <property type="entry name" value="Integral_membrane_SYS1-rel"/>
</dbReference>
<keyword evidence="6 10" id="KW-1133">Transmembrane helix</keyword>
<dbReference type="RefSeq" id="XP_025404303.1">
    <property type="nucleotide sequence ID" value="XM_025542096.1"/>
</dbReference>
<dbReference type="GO" id="GO:0005802">
    <property type="term" value="C:trans-Golgi network"/>
    <property type="evidence" value="ECO:0007669"/>
    <property type="project" value="TreeGrafter"/>
</dbReference>
<dbReference type="GO" id="GO:0000139">
    <property type="term" value="C:Golgi membrane"/>
    <property type="evidence" value="ECO:0007669"/>
    <property type="project" value="UniProtKB-SubCell"/>
</dbReference>
<evidence type="ECO:0008006" key="13">
    <source>
        <dbReference type="Google" id="ProtNLM"/>
    </source>
</evidence>
<feature type="compositionally biased region" description="Gly residues" evidence="9">
    <location>
        <begin position="160"/>
        <end position="175"/>
    </location>
</feature>
<comment type="subcellular location">
    <subcellularLocation>
        <location evidence="1">Golgi apparatus membrane</location>
        <topology evidence="1">Multi-pass membrane protein</topology>
    </subcellularLocation>
</comment>
<evidence type="ECO:0000256" key="6">
    <source>
        <dbReference type="ARBA" id="ARBA00022989"/>
    </source>
</evidence>
<evidence type="ECO:0000313" key="12">
    <source>
        <dbReference type="Proteomes" id="UP000247233"/>
    </source>
</evidence>
<proteinExistence type="inferred from homology"/>